<evidence type="ECO:0000313" key="1">
    <source>
        <dbReference type="EMBL" id="KAJ4719270.1"/>
    </source>
</evidence>
<sequence>MLGCAASSTSKCFRVHFLIRGGFSYNHRHSFFGNNSILLTKLNHDLGRRGRRMSYPCNRFPQITSFLPDSASASSRPHNRDQQHQQSLLLSTAATTDKDRNNVDSQKKPPAKITSPDQQIADTKILRTLASYLWMKDNFEFRLRVIAALGFLVGAKVLNVQVPFLFKLAVDWLTTATTNAGALPAFAAANPTMLALFATPPAVLIGYGIARSTASAFNELRTAVFSKVALRTIRSVSRKVFSHLHDLDLRYHLSRETGALNRIIDRGSRAINFILSAMVFNVVPTILEISMVSGILAYKFGAPFAWITSLSVVAYVAFTLTVTQWRTKFRKAMNKADNDASTRAIDSLINYETVKYFNNEAFEAQQYDEFLRRYENAALKTQRSLAFLNFGQNVIFSTALSAAMVLCSQGIMSSEMTVGDLVMVNGLLFQLSLPLNFLGSVYRETIQSLVDMKSMFQLLEEKADIQDTDNAKPLKLEGGSIQFDNVHFSYLAERKILDGVSLVVPAGKSVAIVGTSGSGKSTILRMIFRFFDAHSGNIRIDGQDIRDVTLESLRKSIGVVPQDTVLFNDTIYHNIRYGRLSATEEEVYDAARRAAIHDTIMNFPDKYSTVVGERGLKLSGGEKQRVALARAFLKAPPILLCDEATSALDSTTEAEILSALKSLANNRTSVFIAHRLTTAMQCDEIIVLENGKVIEQGSHDVLLSKAGRYAQLWGQQNSTVDAIDTAIKIEAGD</sequence>
<accession>A0ACC1Y6W0</accession>
<dbReference type="Proteomes" id="UP001164539">
    <property type="component" value="Chromosome 5"/>
</dbReference>
<comment type="caution">
    <text evidence="1">The sequence shown here is derived from an EMBL/GenBank/DDBJ whole genome shotgun (WGS) entry which is preliminary data.</text>
</comment>
<name>A0ACC1Y6W0_MELAZ</name>
<protein>
    <submittedName>
        <fullName evidence="1">ABC transporter family protein</fullName>
    </submittedName>
</protein>
<gene>
    <name evidence="1" type="ORF">OWV82_010871</name>
</gene>
<reference evidence="1 2" key="1">
    <citation type="journal article" date="2023" name="Science">
        <title>Complex scaffold remodeling in plant triterpene biosynthesis.</title>
        <authorList>
            <person name="De La Pena R."/>
            <person name="Hodgson H."/>
            <person name="Liu J.C."/>
            <person name="Stephenson M.J."/>
            <person name="Martin A.C."/>
            <person name="Owen C."/>
            <person name="Harkess A."/>
            <person name="Leebens-Mack J."/>
            <person name="Jimenez L.E."/>
            <person name="Osbourn A."/>
            <person name="Sattely E.S."/>
        </authorList>
    </citation>
    <scope>NUCLEOTIDE SEQUENCE [LARGE SCALE GENOMIC DNA]</scope>
    <source>
        <strain evidence="2">cv. JPN11</strain>
        <tissue evidence="1">Leaf</tissue>
    </source>
</reference>
<evidence type="ECO:0000313" key="2">
    <source>
        <dbReference type="Proteomes" id="UP001164539"/>
    </source>
</evidence>
<proteinExistence type="predicted"/>
<organism evidence="1 2">
    <name type="scientific">Melia azedarach</name>
    <name type="common">Chinaberry tree</name>
    <dbReference type="NCBI Taxonomy" id="155640"/>
    <lineage>
        <taxon>Eukaryota</taxon>
        <taxon>Viridiplantae</taxon>
        <taxon>Streptophyta</taxon>
        <taxon>Embryophyta</taxon>
        <taxon>Tracheophyta</taxon>
        <taxon>Spermatophyta</taxon>
        <taxon>Magnoliopsida</taxon>
        <taxon>eudicotyledons</taxon>
        <taxon>Gunneridae</taxon>
        <taxon>Pentapetalae</taxon>
        <taxon>rosids</taxon>
        <taxon>malvids</taxon>
        <taxon>Sapindales</taxon>
        <taxon>Meliaceae</taxon>
        <taxon>Melia</taxon>
    </lineage>
</organism>
<keyword evidence="2" id="KW-1185">Reference proteome</keyword>
<dbReference type="EMBL" id="CM051398">
    <property type="protein sequence ID" value="KAJ4719270.1"/>
    <property type="molecule type" value="Genomic_DNA"/>
</dbReference>